<dbReference type="Proteomes" id="UP000007382">
    <property type="component" value="Chromosome"/>
</dbReference>
<dbReference type="GO" id="GO:0015074">
    <property type="term" value="P:DNA integration"/>
    <property type="evidence" value="ECO:0007669"/>
    <property type="project" value="InterPro"/>
</dbReference>
<dbReference type="EMBL" id="AP012342">
    <property type="protein sequence ID" value="BAM07022.1"/>
    <property type="molecule type" value="Genomic_DNA"/>
</dbReference>
<accession>I0IP23</accession>
<keyword evidence="4" id="KW-1185">Reference proteome</keyword>
<dbReference type="Gene3D" id="3.30.420.10">
    <property type="entry name" value="Ribonuclease H-like superfamily/Ribonuclease H"/>
    <property type="match status" value="1"/>
</dbReference>
<protein>
    <submittedName>
        <fullName evidence="3">Putative integrase, catalytic subunit</fullName>
    </submittedName>
</protein>
<dbReference type="HOGENOM" id="CLU_660448_0_0_0"/>
<gene>
    <name evidence="2" type="ordered locus">LFE_0943</name>
    <name evidence="3" type="ordered locus">LFE_1339</name>
</gene>
<dbReference type="EMBL" id="AP012342">
    <property type="protein sequence ID" value="BAM06647.1"/>
    <property type="molecule type" value="Genomic_DNA"/>
</dbReference>
<dbReference type="GO" id="GO:0003676">
    <property type="term" value="F:nucleic acid binding"/>
    <property type="evidence" value="ECO:0007669"/>
    <property type="project" value="InterPro"/>
</dbReference>
<dbReference type="InterPro" id="IPR036397">
    <property type="entry name" value="RNaseH_sf"/>
</dbReference>
<name>I0IP23_LEPFC</name>
<reference evidence="3 4" key="1">
    <citation type="journal article" date="2012" name="J. Bacteriol.">
        <title>Complete Genome Sequence of Leptospirillum ferrooxidans Strain C2-3, Isolated from a Fresh Volcanic Ash Deposit on the Island of Miyake, Japan.</title>
        <authorList>
            <person name="Fujimura R."/>
            <person name="Sato Y."/>
            <person name="Nishizawa T."/>
            <person name="Oshima K."/>
            <person name="Kim S.-W."/>
            <person name="Hattori M."/>
            <person name="Kamijo T."/>
            <person name="Ohta H."/>
        </authorList>
    </citation>
    <scope>NUCLEOTIDE SEQUENCE [LARGE SCALE GENOMIC DNA]</scope>
    <source>
        <strain evidence="3 4">C2-3</strain>
    </source>
</reference>
<proteinExistence type="predicted"/>
<dbReference type="SUPFAM" id="SSF53098">
    <property type="entry name" value="Ribonuclease H-like"/>
    <property type="match status" value="1"/>
</dbReference>
<dbReference type="Pfam" id="PF00665">
    <property type="entry name" value="rve"/>
    <property type="match status" value="1"/>
</dbReference>
<dbReference type="KEGG" id="lfc:LFE_1339"/>
<organism evidence="3 4">
    <name type="scientific">Leptospirillum ferrooxidans (strain C2-3)</name>
    <dbReference type="NCBI Taxonomy" id="1162668"/>
    <lineage>
        <taxon>Bacteria</taxon>
        <taxon>Pseudomonadati</taxon>
        <taxon>Nitrospirota</taxon>
        <taxon>Nitrospiria</taxon>
        <taxon>Nitrospirales</taxon>
        <taxon>Nitrospiraceae</taxon>
        <taxon>Leptospirillum</taxon>
    </lineage>
</organism>
<evidence type="ECO:0000259" key="1">
    <source>
        <dbReference type="PROSITE" id="PS50994"/>
    </source>
</evidence>
<dbReference type="eggNOG" id="COG2801">
    <property type="taxonomic scope" value="Bacteria"/>
</dbReference>
<dbReference type="PATRIC" id="fig|1162668.3.peg.1076"/>
<evidence type="ECO:0000313" key="3">
    <source>
        <dbReference type="EMBL" id="BAM07022.1"/>
    </source>
</evidence>
<dbReference type="InterPro" id="IPR001584">
    <property type="entry name" value="Integrase_cat-core"/>
</dbReference>
<dbReference type="STRING" id="1162668.LFE_0943"/>
<dbReference type="PROSITE" id="PS50994">
    <property type="entry name" value="INTEGRASE"/>
    <property type="match status" value="1"/>
</dbReference>
<dbReference type="OrthoDB" id="9795424at2"/>
<dbReference type="AlphaFoldDB" id="I0IP23"/>
<dbReference type="InterPro" id="IPR012337">
    <property type="entry name" value="RNaseH-like_sf"/>
</dbReference>
<evidence type="ECO:0000313" key="4">
    <source>
        <dbReference type="Proteomes" id="UP000007382"/>
    </source>
</evidence>
<dbReference type="RefSeq" id="WP_014449138.1">
    <property type="nucleotide sequence ID" value="NC_017094.1"/>
</dbReference>
<sequence>MVINMDEAKLKTLMQVEEFLKGIESLFCVVKEERYPFVQRTLTRFGYEKLGRKEKGVVLRYLERMTGLSRQQVTRLVRKFQATGTVTLGYQSPRQGFKRVFTPRDVALLAEMDERHGTLSGPATKKLMERAVKIYGEEKYAVLSGISVSHLYNLRGGKEYISKRRHWTKTRSTKAPIGERRAPRPEGSPGYLRIDSVHQGDQDGQKGVYHINAVDCVTQYQVVATCEKISEAYLIPVLKEMIEAFPFVILGIHADNGSEYINYQVAKLLKKLLIELTKSRPRHSNDNALAESKNASVVRKHLGYAHIPQVFSKEVNTFCREHLNPYVNFHRPCFFPRTVTDTKGKEKKSYRYEDMKTPFEKFKSLPSSESCLKPGVTMSQLEKIALSKTDNEAAEQMNIARDSLFQSWTERPEKRA</sequence>
<reference evidence="4" key="2">
    <citation type="submission" date="2012-03" db="EMBL/GenBank/DDBJ databases">
        <title>The complete genome sequence of the pioneer microbe on fresh volcanic deposit, Leptospirillum ferrooxidans strain C2-3.</title>
        <authorList>
            <person name="Fujimura R."/>
            <person name="Sato Y."/>
            <person name="Nishizawa T."/>
            <person name="Nanba K."/>
            <person name="Oshima K."/>
            <person name="Hattori M."/>
            <person name="Kamijo T."/>
            <person name="Ohta H."/>
        </authorList>
    </citation>
    <scope>NUCLEOTIDE SEQUENCE [LARGE SCALE GENOMIC DNA]</scope>
    <source>
        <strain evidence="4">C2-3</strain>
    </source>
</reference>
<dbReference type="KEGG" id="lfc:LFE_0943"/>
<feature type="domain" description="Integrase catalytic" evidence="1">
    <location>
        <begin position="181"/>
        <end position="297"/>
    </location>
</feature>
<evidence type="ECO:0000313" key="2">
    <source>
        <dbReference type="EMBL" id="BAM06647.1"/>
    </source>
</evidence>